<protein>
    <submittedName>
        <fullName evidence="2">Uncharacterized protein</fullName>
    </submittedName>
</protein>
<comment type="caution">
    <text evidence="2">The sequence shown here is derived from an EMBL/GenBank/DDBJ whole genome shotgun (WGS) entry which is preliminary data.</text>
</comment>
<dbReference type="AlphaFoldDB" id="A0AAE1PMX5"/>
<dbReference type="InterPro" id="IPR004244">
    <property type="entry name" value="Transposase_22"/>
</dbReference>
<keyword evidence="3" id="KW-1185">Reference proteome</keyword>
<evidence type="ECO:0000313" key="2">
    <source>
        <dbReference type="EMBL" id="KAK4310796.1"/>
    </source>
</evidence>
<proteinExistence type="predicted"/>
<evidence type="ECO:0000256" key="1">
    <source>
        <dbReference type="SAM" id="Coils"/>
    </source>
</evidence>
<organism evidence="2 3">
    <name type="scientific">Petrolisthes manimaculis</name>
    <dbReference type="NCBI Taxonomy" id="1843537"/>
    <lineage>
        <taxon>Eukaryota</taxon>
        <taxon>Metazoa</taxon>
        <taxon>Ecdysozoa</taxon>
        <taxon>Arthropoda</taxon>
        <taxon>Crustacea</taxon>
        <taxon>Multicrustacea</taxon>
        <taxon>Malacostraca</taxon>
        <taxon>Eumalacostraca</taxon>
        <taxon>Eucarida</taxon>
        <taxon>Decapoda</taxon>
        <taxon>Pleocyemata</taxon>
        <taxon>Anomura</taxon>
        <taxon>Galatheoidea</taxon>
        <taxon>Porcellanidae</taxon>
        <taxon>Petrolisthes</taxon>
    </lineage>
</organism>
<keyword evidence="1" id="KW-0175">Coiled coil</keyword>
<dbReference type="EMBL" id="JAWZYT010001596">
    <property type="protein sequence ID" value="KAK4310796.1"/>
    <property type="molecule type" value="Genomic_DNA"/>
</dbReference>
<dbReference type="PANTHER" id="PTHR11505">
    <property type="entry name" value="L1 TRANSPOSABLE ELEMENT-RELATED"/>
    <property type="match status" value="1"/>
</dbReference>
<feature type="coiled-coil region" evidence="1">
    <location>
        <begin position="39"/>
        <end position="80"/>
    </location>
</feature>
<dbReference type="Gene3D" id="3.30.70.1820">
    <property type="entry name" value="L1 transposable element, RRM domain"/>
    <property type="match status" value="1"/>
</dbReference>
<accession>A0AAE1PMX5</accession>
<sequence>MWSRTLTAAMGINQEDFVKAFVGALGEERVVKKLDDVICQRLVKEIQELRDVIKERDSRITDLEKEVTSLKEALDQQEQYTRRNNLRITGRKEKETEDVAEMTMDLINKNVCELEPITIGDVDRIHHVGRRRDDGVPRPILIRFSTYRARQRVYTNRRKLNLRQRQGIPGRPWAGMTESGASNVQQQVATQNVYVNEDLTRPRASMLWRARRGKQNKIKDCWSSDGNVLVKDSKGTVRSVRNEDELSAIMSQSG</sequence>
<dbReference type="Proteomes" id="UP001292094">
    <property type="component" value="Unassembled WGS sequence"/>
</dbReference>
<evidence type="ECO:0000313" key="3">
    <source>
        <dbReference type="Proteomes" id="UP001292094"/>
    </source>
</evidence>
<gene>
    <name evidence="2" type="ORF">Pmani_017652</name>
</gene>
<name>A0AAE1PMX5_9EUCA</name>
<reference evidence="2" key="1">
    <citation type="submission" date="2023-11" db="EMBL/GenBank/DDBJ databases">
        <title>Genome assemblies of two species of porcelain crab, Petrolisthes cinctipes and Petrolisthes manimaculis (Anomura: Porcellanidae).</title>
        <authorList>
            <person name="Angst P."/>
        </authorList>
    </citation>
    <scope>NUCLEOTIDE SEQUENCE</scope>
    <source>
        <strain evidence="2">PB745_02</strain>
        <tissue evidence="2">Gill</tissue>
    </source>
</reference>